<feature type="compositionally biased region" description="Pro residues" evidence="1">
    <location>
        <begin position="35"/>
        <end position="49"/>
    </location>
</feature>
<sequence length="143" mass="15007">MFVIPPLAHVQMALPSRPEALQSVAFTIGSAPPPAAPKLPPGPVLPTQPAPVVNEPDASAPVPPSPVRHFRLTTGYGDHVPLAFAVRQIVPHGVRVTYGAGVDPSAAVSWQGGREWNKVLATTVSPLGERINVGRAQVTILKK</sequence>
<dbReference type="RefSeq" id="WP_062106430.1">
    <property type="nucleotide sequence ID" value="NZ_LHZR01000088.1"/>
</dbReference>
<dbReference type="OrthoDB" id="8455663at2"/>
<accession>A0A149TLZ1</accession>
<name>A0A149TLZ1_9PROT</name>
<feature type="region of interest" description="Disordered" evidence="1">
    <location>
        <begin position="35"/>
        <end position="64"/>
    </location>
</feature>
<dbReference type="AlphaFoldDB" id="A0A149TLZ1"/>
<evidence type="ECO:0000313" key="2">
    <source>
        <dbReference type="EMBL" id="KXV49951.1"/>
    </source>
</evidence>
<evidence type="ECO:0000313" key="3">
    <source>
        <dbReference type="Proteomes" id="UP000075636"/>
    </source>
</evidence>
<evidence type="ECO:0000256" key="1">
    <source>
        <dbReference type="SAM" id="MobiDB-lite"/>
    </source>
</evidence>
<organism evidence="2 3">
    <name type="scientific">Gluconobacter albidus</name>
    <dbReference type="NCBI Taxonomy" id="318683"/>
    <lineage>
        <taxon>Bacteria</taxon>
        <taxon>Pseudomonadati</taxon>
        <taxon>Pseudomonadota</taxon>
        <taxon>Alphaproteobacteria</taxon>
        <taxon>Acetobacterales</taxon>
        <taxon>Acetobacteraceae</taxon>
        <taxon>Gluconobacter</taxon>
    </lineage>
</organism>
<dbReference type="PATRIC" id="fig|318683.6.peg.3599"/>
<gene>
    <name evidence="2" type="ORF">AD945_03165</name>
</gene>
<proteinExistence type="predicted"/>
<dbReference type="EMBL" id="LHZR01000088">
    <property type="protein sequence ID" value="KXV49951.1"/>
    <property type="molecule type" value="Genomic_DNA"/>
</dbReference>
<reference evidence="2 3" key="1">
    <citation type="submission" date="2015-06" db="EMBL/GenBank/DDBJ databases">
        <title>Improved classification and identification of acetic acid bacteria using matrix-assisted laser desorption/ionization time-of-flight mass spectrometry; Gluconobacter nephelii and Gluconobacter uchimurae are later heterotypic synonyms of Gluconobacter japonicus and Gluconobacter oxydans, respectively.</title>
        <authorList>
            <person name="Li L."/>
            <person name="Cleenwerck I."/>
            <person name="De Vuyst L."/>
            <person name="Vandamme P."/>
        </authorList>
    </citation>
    <scope>NUCLEOTIDE SEQUENCE [LARGE SCALE GENOMIC DNA]</scope>
    <source>
        <strain evidence="2 3">LMG 1768</strain>
    </source>
</reference>
<protein>
    <submittedName>
        <fullName evidence="2">Uncharacterized protein</fullName>
    </submittedName>
</protein>
<comment type="caution">
    <text evidence="2">The sequence shown here is derived from an EMBL/GenBank/DDBJ whole genome shotgun (WGS) entry which is preliminary data.</text>
</comment>
<dbReference type="Proteomes" id="UP000075636">
    <property type="component" value="Unassembled WGS sequence"/>
</dbReference>